<dbReference type="EMBL" id="ACPB03000256">
    <property type="status" value="NOT_ANNOTATED_CDS"/>
    <property type="molecule type" value="Genomic_DNA"/>
</dbReference>
<keyword evidence="4" id="KW-0256">Endoplasmic reticulum</keyword>
<keyword evidence="6" id="KW-0445">Lipid transport</keyword>
<dbReference type="PROSITE" id="PS51847">
    <property type="entry name" value="SMP"/>
    <property type="match status" value="1"/>
</dbReference>
<feature type="compositionally biased region" description="Basic and acidic residues" evidence="9">
    <location>
        <begin position="143"/>
        <end position="153"/>
    </location>
</feature>
<dbReference type="PANTHER" id="PTHR13466">
    <property type="entry name" value="TEX2 PROTEIN-RELATED"/>
    <property type="match status" value="1"/>
</dbReference>
<sequence length="942" mass="107210">MQSQKAGRAISTSTPSFSIRYNAEEEEVEQLYESPKIGEAHSDNSSPQSTPLTEKRNKETLLLSKTSKRSGSFEEGSSGEPWRLFTEIRGRITKTVEEKLEEIKSDRAKQTKKKLKTNSSLSDSEEKSEASSSIRDSSSPEKSLSEKVLKDLTADSDLGDVSDTSLSPDRATTPVVTELDVSDTTPSKESRGILLQRHIQFSPPVHTKDFRQKAAKFLTKKSKAAKYARGKIELGIEAVETFNESDKKEILQQKSPLQNNRDTSVTMFFKRGTYCTISFVVAIAAIAYVCRIPQFLIGFFVGVSLCLIIIFWSDSVFNWITGGKFELEYLQGPCSFENIPFLSEKMISLPKANPEDLLFEGWMNEFCYEYQPELYHITQTETVYVRLEGSNLRLATPRQKIPKRAFWNEQKYKLRFDKERAYDITNCVVKLLPEKLAHKRIWSKKYPICIVLQPQSHLGTRYREEGTPSLVSVAYSKSSPKKTIREKISTPFESRTSSFEEDPPEKKDEESEGSHNQTPTLTPESDATPEICLIKEGKDIEEKVSNLPVEVEEDEEDEDEMTSDYVKVPCSLINKNNIYLFARTDREKEMWFRRLVAAVGFGVTVDDEEADDEMKIIKEKIRADEELREINEKNYYSFMSRLGQMKCTFQEGDDSITFDNTEVADDSLVWLNTFLGRILYDTMHDPYWVGLIQDKIQRKLSAIKVPTFMEELIVSNLEFNDSIPVIEHSNLPQLTQDGIWVELDFSYQGTFKMTVDTKINLIKMKNLASKDTVYSGNLEKSKSAIFDSSLEDSAESSCEEESLSSTSQGTCGRPNTSNKVLQMVDKIAASKYFQQVTDNKLVKKALEGVSNTTISLYVEVKSLVGTVVLNFPPPPSDRLWYGFKPDTKLHLSAKPKVGQHGINMTYITKIIEKKLHREFQKILVVPNMDDLIIPLMSKEKPF</sequence>
<feature type="transmembrane region" description="Helical" evidence="10">
    <location>
        <begin position="295"/>
        <end position="312"/>
    </location>
</feature>
<proteinExistence type="predicted"/>
<evidence type="ECO:0000256" key="2">
    <source>
        <dbReference type="ARBA" id="ARBA00022448"/>
    </source>
</evidence>
<evidence type="ECO:0000256" key="8">
    <source>
        <dbReference type="ARBA" id="ARBA00023136"/>
    </source>
</evidence>
<keyword evidence="3 10" id="KW-0812">Transmembrane</keyword>
<evidence type="ECO:0000313" key="13">
    <source>
        <dbReference type="Proteomes" id="UP000015103"/>
    </source>
</evidence>
<feature type="compositionally biased region" description="Polar residues" evidence="9">
    <location>
        <begin position="514"/>
        <end position="525"/>
    </location>
</feature>
<feature type="domain" description="SMP-LTD" evidence="11">
    <location>
        <begin position="664"/>
        <end position="934"/>
    </location>
</feature>
<dbReference type="GO" id="GO:0006869">
    <property type="term" value="P:lipid transport"/>
    <property type="evidence" value="ECO:0007669"/>
    <property type="project" value="UniProtKB-KW"/>
</dbReference>
<dbReference type="Proteomes" id="UP000015103">
    <property type="component" value="Unassembled WGS sequence"/>
</dbReference>
<dbReference type="EnsemblMetazoa" id="RPRC017770-RA">
    <property type="protein sequence ID" value="RPRC017770-PA"/>
    <property type="gene ID" value="RPRC017770"/>
</dbReference>
<keyword evidence="2" id="KW-0813">Transport</keyword>
<dbReference type="PANTHER" id="PTHR13466:SF0">
    <property type="entry name" value="SMP-LTD DOMAIN-CONTAINING PROTEIN"/>
    <property type="match status" value="1"/>
</dbReference>
<keyword evidence="13" id="KW-1185">Reference proteome</keyword>
<keyword evidence="7" id="KW-0446">Lipid-binding</keyword>
<evidence type="ECO:0000256" key="3">
    <source>
        <dbReference type="ARBA" id="ARBA00022692"/>
    </source>
</evidence>
<evidence type="ECO:0000256" key="10">
    <source>
        <dbReference type="SAM" id="Phobius"/>
    </source>
</evidence>
<feature type="compositionally biased region" description="Low complexity" evidence="9">
    <location>
        <begin position="130"/>
        <end position="142"/>
    </location>
</feature>
<feature type="transmembrane region" description="Helical" evidence="10">
    <location>
        <begin position="268"/>
        <end position="288"/>
    </location>
</feature>
<dbReference type="GO" id="GO:0008289">
    <property type="term" value="F:lipid binding"/>
    <property type="evidence" value="ECO:0007669"/>
    <property type="project" value="UniProtKB-KW"/>
</dbReference>
<evidence type="ECO:0000256" key="4">
    <source>
        <dbReference type="ARBA" id="ARBA00022824"/>
    </source>
</evidence>
<dbReference type="InterPro" id="IPR031468">
    <property type="entry name" value="SMP_LBD"/>
</dbReference>
<feature type="region of interest" description="Disordered" evidence="9">
    <location>
        <begin position="482"/>
        <end position="528"/>
    </location>
</feature>
<organism evidence="12 13">
    <name type="scientific">Rhodnius prolixus</name>
    <name type="common">Triatomid bug</name>
    <dbReference type="NCBI Taxonomy" id="13249"/>
    <lineage>
        <taxon>Eukaryota</taxon>
        <taxon>Metazoa</taxon>
        <taxon>Ecdysozoa</taxon>
        <taxon>Arthropoda</taxon>
        <taxon>Hexapoda</taxon>
        <taxon>Insecta</taxon>
        <taxon>Pterygota</taxon>
        <taxon>Neoptera</taxon>
        <taxon>Paraneoptera</taxon>
        <taxon>Hemiptera</taxon>
        <taxon>Heteroptera</taxon>
        <taxon>Panheteroptera</taxon>
        <taxon>Cimicomorpha</taxon>
        <taxon>Reduviidae</taxon>
        <taxon>Triatominae</taxon>
        <taxon>Rhodnius</taxon>
    </lineage>
</organism>
<feature type="compositionally biased region" description="Basic and acidic residues" evidence="9">
    <location>
        <begin position="86"/>
        <end position="109"/>
    </location>
</feature>
<keyword evidence="5 10" id="KW-1133">Transmembrane helix</keyword>
<accession>A0A905R0J3</accession>
<dbReference type="GO" id="GO:0005789">
    <property type="term" value="C:endoplasmic reticulum membrane"/>
    <property type="evidence" value="ECO:0007669"/>
    <property type="project" value="UniProtKB-SubCell"/>
</dbReference>
<comment type="subcellular location">
    <subcellularLocation>
        <location evidence="1">Endoplasmic reticulum membrane</location>
    </subcellularLocation>
</comment>
<feature type="compositionally biased region" description="Polar residues" evidence="9">
    <location>
        <begin position="43"/>
        <end position="52"/>
    </location>
</feature>
<keyword evidence="8 10" id="KW-0472">Membrane</keyword>
<evidence type="ECO:0000259" key="11">
    <source>
        <dbReference type="PROSITE" id="PS51847"/>
    </source>
</evidence>
<name>A0A905R0J3_RHOPR</name>
<feature type="compositionally biased region" description="Polar residues" evidence="9">
    <location>
        <begin position="1"/>
        <end position="19"/>
    </location>
</feature>
<dbReference type="AlphaFoldDB" id="A0A905R0J3"/>
<feature type="compositionally biased region" description="Basic and acidic residues" evidence="9">
    <location>
        <begin position="504"/>
        <end position="513"/>
    </location>
</feature>
<evidence type="ECO:0000256" key="6">
    <source>
        <dbReference type="ARBA" id="ARBA00023055"/>
    </source>
</evidence>
<evidence type="ECO:0000313" key="12">
    <source>
        <dbReference type="EnsemblMetazoa" id="RPRC017770-PA"/>
    </source>
</evidence>
<dbReference type="CDD" id="cd21675">
    <property type="entry name" value="SMP_TEX2"/>
    <property type="match status" value="1"/>
</dbReference>
<evidence type="ECO:0000256" key="7">
    <source>
        <dbReference type="ARBA" id="ARBA00023121"/>
    </source>
</evidence>
<protein>
    <submittedName>
        <fullName evidence="12">SMP-LTD domain-containing protein</fullName>
    </submittedName>
</protein>
<feature type="region of interest" description="Disordered" evidence="9">
    <location>
        <begin position="1"/>
        <end position="188"/>
    </location>
</feature>
<evidence type="ECO:0000256" key="9">
    <source>
        <dbReference type="SAM" id="MobiDB-lite"/>
    </source>
</evidence>
<evidence type="ECO:0000256" key="5">
    <source>
        <dbReference type="ARBA" id="ARBA00022989"/>
    </source>
</evidence>
<reference evidence="12" key="1">
    <citation type="submission" date="2022-10" db="UniProtKB">
        <authorList>
            <consortium name="EnsemblMetazoa"/>
        </authorList>
    </citation>
    <scope>IDENTIFICATION</scope>
</reference>
<evidence type="ECO:0000256" key="1">
    <source>
        <dbReference type="ARBA" id="ARBA00004586"/>
    </source>
</evidence>